<dbReference type="SUPFAM" id="SSF53335">
    <property type="entry name" value="S-adenosyl-L-methionine-dependent methyltransferases"/>
    <property type="match status" value="1"/>
</dbReference>
<dbReference type="CDD" id="cd02440">
    <property type="entry name" value="AdoMet_MTases"/>
    <property type="match status" value="1"/>
</dbReference>
<comment type="caution">
    <text evidence="1">The sequence shown here is derived from an EMBL/GenBank/DDBJ whole genome shotgun (WGS) entry which is preliminary data.</text>
</comment>
<dbReference type="GeneID" id="87821602"/>
<dbReference type="Proteomes" id="UP001302676">
    <property type="component" value="Unassembled WGS sequence"/>
</dbReference>
<keyword evidence="1" id="KW-0489">Methyltransferase</keyword>
<dbReference type="AlphaFoldDB" id="A0AAN6UXH0"/>
<dbReference type="Gene3D" id="3.40.50.150">
    <property type="entry name" value="Vaccinia Virus protein VP39"/>
    <property type="match status" value="1"/>
</dbReference>
<dbReference type="GO" id="GO:0032259">
    <property type="term" value="P:methylation"/>
    <property type="evidence" value="ECO:0007669"/>
    <property type="project" value="UniProtKB-KW"/>
</dbReference>
<dbReference type="RefSeq" id="XP_062633007.1">
    <property type="nucleotide sequence ID" value="XM_062784989.1"/>
</dbReference>
<keyword evidence="2" id="KW-1185">Reference proteome</keyword>
<reference evidence="1" key="1">
    <citation type="journal article" date="2023" name="Mol. Phylogenet. Evol.">
        <title>Genome-scale phylogeny and comparative genomics of the fungal order Sordariales.</title>
        <authorList>
            <person name="Hensen N."/>
            <person name="Bonometti L."/>
            <person name="Westerberg I."/>
            <person name="Brannstrom I.O."/>
            <person name="Guillou S."/>
            <person name="Cros-Aarteil S."/>
            <person name="Calhoun S."/>
            <person name="Haridas S."/>
            <person name="Kuo A."/>
            <person name="Mondo S."/>
            <person name="Pangilinan J."/>
            <person name="Riley R."/>
            <person name="LaButti K."/>
            <person name="Andreopoulos B."/>
            <person name="Lipzen A."/>
            <person name="Chen C."/>
            <person name="Yan M."/>
            <person name="Daum C."/>
            <person name="Ng V."/>
            <person name="Clum A."/>
            <person name="Steindorff A."/>
            <person name="Ohm R.A."/>
            <person name="Martin F."/>
            <person name="Silar P."/>
            <person name="Natvig D.O."/>
            <person name="Lalanne C."/>
            <person name="Gautier V."/>
            <person name="Ament-Velasquez S.L."/>
            <person name="Kruys A."/>
            <person name="Hutchinson M.I."/>
            <person name="Powell A.J."/>
            <person name="Barry K."/>
            <person name="Miller A.N."/>
            <person name="Grigoriev I.V."/>
            <person name="Debuchy R."/>
            <person name="Gladieux P."/>
            <person name="Hiltunen Thoren M."/>
            <person name="Johannesson H."/>
        </authorList>
    </citation>
    <scope>NUCLEOTIDE SEQUENCE</scope>
    <source>
        <strain evidence="1">CBS 141.50</strain>
    </source>
</reference>
<sequence>MANVAKGFHKLFNNFRTPDGTDIEELFLDHADRVSSPLALAMLAQMGLTENTNTPFTLFENAAGVGVVAHILQRTVKAEVLGKSKIICGDSSEQVLGFATNRSEKEKWVNTEVKKIDAEKTGFDNGTFTHVATNLGFHVIPDSESALNDAIRILKPGGVLGLTTVHRDVAWLPEFREAFKSFPFEAPLEMGLQTTTWGNWSDVNWIQKTLEEKGLEEVNVEVFAWLNRMDSVDYFLTSYGMILDIVMDSCWSKELRKQHPREEVHGLVKAFLEKKYGDKGWNASWIGVVATGRVPI</sequence>
<organism evidence="1 2">
    <name type="scientific">Dichotomopilus funicola</name>
    <dbReference type="NCBI Taxonomy" id="1934379"/>
    <lineage>
        <taxon>Eukaryota</taxon>
        <taxon>Fungi</taxon>
        <taxon>Dikarya</taxon>
        <taxon>Ascomycota</taxon>
        <taxon>Pezizomycotina</taxon>
        <taxon>Sordariomycetes</taxon>
        <taxon>Sordariomycetidae</taxon>
        <taxon>Sordariales</taxon>
        <taxon>Chaetomiaceae</taxon>
        <taxon>Dichotomopilus</taxon>
    </lineage>
</organism>
<name>A0AAN6UXH0_9PEZI</name>
<gene>
    <name evidence="1" type="ORF">C8A04DRAFT_40556</name>
</gene>
<evidence type="ECO:0000313" key="1">
    <source>
        <dbReference type="EMBL" id="KAK4139636.1"/>
    </source>
</evidence>
<proteinExistence type="predicted"/>
<dbReference type="EMBL" id="MU853655">
    <property type="protein sequence ID" value="KAK4139636.1"/>
    <property type="molecule type" value="Genomic_DNA"/>
</dbReference>
<keyword evidence="1" id="KW-0808">Transferase</keyword>
<reference evidence="1" key="2">
    <citation type="submission" date="2023-05" db="EMBL/GenBank/DDBJ databases">
        <authorList>
            <consortium name="Lawrence Berkeley National Laboratory"/>
            <person name="Steindorff A."/>
            <person name="Hensen N."/>
            <person name="Bonometti L."/>
            <person name="Westerberg I."/>
            <person name="Brannstrom I.O."/>
            <person name="Guillou S."/>
            <person name="Cros-Aarteil S."/>
            <person name="Calhoun S."/>
            <person name="Haridas S."/>
            <person name="Kuo A."/>
            <person name="Mondo S."/>
            <person name="Pangilinan J."/>
            <person name="Riley R."/>
            <person name="Labutti K."/>
            <person name="Andreopoulos B."/>
            <person name="Lipzen A."/>
            <person name="Chen C."/>
            <person name="Yanf M."/>
            <person name="Daum C."/>
            <person name="Ng V."/>
            <person name="Clum A."/>
            <person name="Ohm R."/>
            <person name="Martin F."/>
            <person name="Silar P."/>
            <person name="Natvig D."/>
            <person name="Lalanne C."/>
            <person name="Gautier V."/>
            <person name="Ament-Velasquez S.L."/>
            <person name="Kruys A."/>
            <person name="Hutchinson M.I."/>
            <person name="Powell A.J."/>
            <person name="Barry K."/>
            <person name="Miller A.N."/>
            <person name="Grigoriev I.V."/>
            <person name="Debuchy R."/>
            <person name="Gladieux P."/>
            <person name="Thoren M.H."/>
            <person name="Johannesson H."/>
        </authorList>
    </citation>
    <scope>NUCLEOTIDE SEQUENCE</scope>
    <source>
        <strain evidence="1">CBS 141.50</strain>
    </source>
</reference>
<protein>
    <submittedName>
        <fullName evidence="1">Methyltransferase</fullName>
    </submittedName>
</protein>
<accession>A0AAN6UXH0</accession>
<evidence type="ECO:0000313" key="2">
    <source>
        <dbReference type="Proteomes" id="UP001302676"/>
    </source>
</evidence>
<dbReference type="InterPro" id="IPR029063">
    <property type="entry name" value="SAM-dependent_MTases_sf"/>
</dbReference>
<dbReference type="Pfam" id="PF01209">
    <property type="entry name" value="Ubie_methyltran"/>
    <property type="match status" value="1"/>
</dbReference>
<dbReference type="GO" id="GO:0008168">
    <property type="term" value="F:methyltransferase activity"/>
    <property type="evidence" value="ECO:0007669"/>
    <property type="project" value="UniProtKB-KW"/>
</dbReference>